<evidence type="ECO:0000313" key="8">
    <source>
        <dbReference type="EMBL" id="SKA59937.1"/>
    </source>
</evidence>
<comment type="subunit">
    <text evidence="6">Homodimer.</text>
</comment>
<evidence type="ECO:0000313" key="9">
    <source>
        <dbReference type="Proteomes" id="UP000190814"/>
    </source>
</evidence>
<dbReference type="PIRSF" id="PIRSF005520">
    <property type="entry name" value="UCP005520"/>
    <property type="match status" value="1"/>
</dbReference>
<dbReference type="AlphaFoldDB" id="A0A1T4V4U3"/>
<feature type="active site" evidence="6">
    <location>
        <position position="33"/>
    </location>
</feature>
<keyword evidence="6" id="KW-0460">Magnesium</keyword>
<comment type="function">
    <text evidence="6">Involved in correct processing of both the 5' and 3' ends of 23S rRNA precursor. Processes 30S rRNA precursor transcript even in absence of ribonuclease 3 (Rnc); Rnc processes 30S rRNA into smaller rRNA precursors.</text>
</comment>
<keyword evidence="1 6" id="KW-0690">Ribosome biogenesis</keyword>
<dbReference type="OrthoDB" id="46571at2"/>
<sequence>MNLDIFEVLKTGLSIEDVAIDTYSPLTLAFVGDNVYELILRTKVVTDGNTAVNKLNKMTSDLACAKFQCELVNVLMDELNEEEIRVFKRGRNAKSNSKAKNASYNEYKHATGFETLIGYLYLTHNSERIFELLKIGFSKVNGENR</sequence>
<dbReference type="PANTHER" id="PTHR34276:SF1">
    <property type="entry name" value="MINI-RIBONUCLEASE 3"/>
    <property type="match status" value="1"/>
</dbReference>
<dbReference type="PANTHER" id="PTHR34276">
    <property type="entry name" value="MINI-RIBONUCLEASE 3"/>
    <property type="match status" value="1"/>
</dbReference>
<dbReference type="STRING" id="39495.SAMN02745111_00124"/>
<dbReference type="InterPro" id="IPR036389">
    <property type="entry name" value="RNase_III_sf"/>
</dbReference>
<dbReference type="HAMAP" id="MF_01468">
    <property type="entry name" value="RNase_Mini_III"/>
    <property type="match status" value="1"/>
</dbReference>
<keyword evidence="2 6" id="KW-0698">rRNA processing</keyword>
<dbReference type="Gene3D" id="1.10.1520.10">
    <property type="entry name" value="Ribonuclease III domain"/>
    <property type="match status" value="1"/>
</dbReference>
<evidence type="ECO:0000256" key="1">
    <source>
        <dbReference type="ARBA" id="ARBA00022517"/>
    </source>
</evidence>
<evidence type="ECO:0000259" key="7">
    <source>
        <dbReference type="Pfam" id="PF00636"/>
    </source>
</evidence>
<protein>
    <recommendedName>
        <fullName evidence="6">Mini-ribonuclease 3</fullName>
        <shortName evidence="6">Mini-3</shortName>
        <shortName evidence="6">Mini-RNase 3</shortName>
        <ecNumber evidence="6">3.1.26.-</ecNumber>
    </recommendedName>
    <alternativeName>
        <fullName evidence="6">Mini-RNase III</fullName>
        <shortName evidence="6">Mini-III</shortName>
    </alternativeName>
</protein>
<accession>A0A1T4V4U3</accession>
<reference evidence="8 9" key="1">
    <citation type="submission" date="2017-02" db="EMBL/GenBank/DDBJ databases">
        <authorList>
            <person name="Peterson S.W."/>
        </authorList>
    </citation>
    <scope>NUCLEOTIDE SEQUENCE [LARGE SCALE GENOMIC DNA]</scope>
    <source>
        <strain evidence="8 9">ATCC 35992</strain>
    </source>
</reference>
<comment type="cofactor">
    <cofactor evidence="6">
        <name>Mg(2+)</name>
        <dbReference type="ChEBI" id="CHEBI:18420"/>
    </cofactor>
</comment>
<evidence type="ECO:0000256" key="2">
    <source>
        <dbReference type="ARBA" id="ARBA00022552"/>
    </source>
</evidence>
<dbReference type="GO" id="GO:0019843">
    <property type="term" value="F:rRNA binding"/>
    <property type="evidence" value="ECO:0007669"/>
    <property type="project" value="UniProtKB-UniRule"/>
</dbReference>
<keyword evidence="6" id="KW-0963">Cytoplasm</keyword>
<evidence type="ECO:0000256" key="6">
    <source>
        <dbReference type="HAMAP-Rule" id="MF_01468"/>
    </source>
</evidence>
<keyword evidence="5 6" id="KW-0378">Hydrolase</keyword>
<dbReference type="GO" id="GO:0005737">
    <property type="term" value="C:cytoplasm"/>
    <property type="evidence" value="ECO:0007669"/>
    <property type="project" value="UniProtKB-SubCell"/>
</dbReference>
<dbReference type="InterPro" id="IPR008226">
    <property type="entry name" value="Mini3_fam"/>
</dbReference>
<gene>
    <name evidence="6" type="primary">mrnC</name>
    <name evidence="8" type="ORF">SAMN02745111_00124</name>
</gene>
<keyword evidence="3 6" id="KW-0540">Nuclease</keyword>
<evidence type="ECO:0000256" key="4">
    <source>
        <dbReference type="ARBA" id="ARBA00022759"/>
    </source>
</evidence>
<dbReference type="GO" id="GO:0006364">
    <property type="term" value="P:rRNA processing"/>
    <property type="evidence" value="ECO:0007669"/>
    <property type="project" value="UniProtKB-UniRule"/>
</dbReference>
<name>A0A1T4V4U3_9FIRM</name>
<dbReference type="GO" id="GO:0004525">
    <property type="term" value="F:ribonuclease III activity"/>
    <property type="evidence" value="ECO:0007669"/>
    <property type="project" value="InterPro"/>
</dbReference>
<proteinExistence type="inferred from homology"/>
<keyword evidence="9" id="KW-1185">Reference proteome</keyword>
<evidence type="ECO:0000256" key="5">
    <source>
        <dbReference type="ARBA" id="ARBA00022801"/>
    </source>
</evidence>
<comment type="similarity">
    <text evidence="6">Belongs to the MrnC RNase family.</text>
</comment>
<dbReference type="Pfam" id="PF00636">
    <property type="entry name" value="Ribonuclease_3"/>
    <property type="match status" value="1"/>
</dbReference>
<organism evidence="8 9">
    <name type="scientific">Eubacterium uniforme</name>
    <dbReference type="NCBI Taxonomy" id="39495"/>
    <lineage>
        <taxon>Bacteria</taxon>
        <taxon>Bacillati</taxon>
        <taxon>Bacillota</taxon>
        <taxon>Clostridia</taxon>
        <taxon>Eubacteriales</taxon>
        <taxon>Eubacteriaceae</taxon>
        <taxon>Eubacterium</taxon>
    </lineage>
</organism>
<keyword evidence="6" id="KW-0694">RNA-binding</keyword>
<dbReference type="InterPro" id="IPR000999">
    <property type="entry name" value="RNase_III_dom"/>
</dbReference>
<dbReference type="SUPFAM" id="SSF69065">
    <property type="entry name" value="RNase III domain-like"/>
    <property type="match status" value="1"/>
</dbReference>
<feature type="domain" description="RNase III" evidence="7">
    <location>
        <begin position="27"/>
        <end position="124"/>
    </location>
</feature>
<keyword evidence="4 6" id="KW-0255">Endonuclease</keyword>
<evidence type="ECO:0000256" key="3">
    <source>
        <dbReference type="ARBA" id="ARBA00022722"/>
    </source>
</evidence>
<keyword evidence="6" id="KW-0699">rRNA-binding</keyword>
<comment type="subcellular location">
    <subcellularLocation>
        <location evidence="6">Cytoplasm</location>
    </subcellularLocation>
</comment>
<dbReference type="Proteomes" id="UP000190814">
    <property type="component" value="Unassembled WGS sequence"/>
</dbReference>
<dbReference type="EMBL" id="FUXZ01000002">
    <property type="protein sequence ID" value="SKA59937.1"/>
    <property type="molecule type" value="Genomic_DNA"/>
</dbReference>
<dbReference type="EC" id="3.1.26.-" evidence="6"/>